<dbReference type="SUPFAM" id="SSF54285">
    <property type="entry name" value="MoaD/ThiS"/>
    <property type="match status" value="1"/>
</dbReference>
<name>A0A837REA4_LACPE</name>
<dbReference type="EMBL" id="AZCU01000003">
    <property type="protein sequence ID" value="KRK26382.1"/>
    <property type="molecule type" value="Genomic_DNA"/>
</dbReference>
<evidence type="ECO:0000313" key="5">
    <source>
        <dbReference type="Proteomes" id="UP000051020"/>
    </source>
</evidence>
<dbReference type="InterPro" id="IPR012675">
    <property type="entry name" value="Beta-grasp_dom_sf"/>
</dbReference>
<protein>
    <recommendedName>
        <fullName evidence="3">Molybdopterin synthase sulfur carrier subunit</fullName>
    </recommendedName>
</protein>
<dbReference type="InterPro" id="IPR044672">
    <property type="entry name" value="MOCS2A"/>
</dbReference>
<dbReference type="Pfam" id="PF02597">
    <property type="entry name" value="ThiS"/>
    <property type="match status" value="1"/>
</dbReference>
<sequence>MGGLKMKLTVKLFAMLGEQLGPTVTIDVAQPNTAAMVKPALCQQAPALKTLINNARIAVNQEFIVDGQQVLQSTDEVALIPPVSGG</sequence>
<evidence type="ECO:0000256" key="3">
    <source>
        <dbReference type="ARBA" id="ARBA00024247"/>
    </source>
</evidence>
<dbReference type="AlphaFoldDB" id="A0A837REA4"/>
<comment type="caution">
    <text evidence="4">The sequence shown here is derived from an EMBL/GenBank/DDBJ whole genome shotgun (WGS) entry which is preliminary data.</text>
</comment>
<gene>
    <name evidence="4" type="ORF">FD24_GL002116</name>
</gene>
<reference evidence="4 5" key="1">
    <citation type="journal article" date="2015" name="Genome Announc.">
        <title>Expanding the biotechnology potential of lactobacilli through comparative genomics of 213 strains and associated genera.</title>
        <authorList>
            <person name="Sun Z."/>
            <person name="Harris H.M."/>
            <person name="McCann A."/>
            <person name="Guo C."/>
            <person name="Argimon S."/>
            <person name="Zhang W."/>
            <person name="Yang X."/>
            <person name="Jeffery I.B."/>
            <person name="Cooney J.C."/>
            <person name="Kagawa T.F."/>
            <person name="Liu W."/>
            <person name="Song Y."/>
            <person name="Salvetti E."/>
            <person name="Wrobel A."/>
            <person name="Rasinkangas P."/>
            <person name="Parkhill J."/>
            <person name="Rea M.C."/>
            <person name="O'Sullivan O."/>
            <person name="Ritari J."/>
            <person name="Douillard F.P."/>
            <person name="Paul Ross R."/>
            <person name="Yang R."/>
            <person name="Briner A.E."/>
            <person name="Felis G.E."/>
            <person name="de Vos W.M."/>
            <person name="Barrangou R."/>
            <person name="Klaenhammer T.R."/>
            <person name="Caufield P.W."/>
            <person name="Cui Y."/>
            <person name="Zhang H."/>
            <person name="O'Toole P.W."/>
        </authorList>
    </citation>
    <scope>NUCLEOTIDE SEQUENCE [LARGE SCALE GENOMIC DNA]</scope>
    <source>
        <strain evidence="4 5">DSM 20314</strain>
    </source>
</reference>
<dbReference type="Proteomes" id="UP000051020">
    <property type="component" value="Unassembled WGS sequence"/>
</dbReference>
<dbReference type="CDD" id="cd00754">
    <property type="entry name" value="Ubl_MoaD"/>
    <property type="match status" value="1"/>
</dbReference>
<keyword evidence="1" id="KW-0547">Nucleotide-binding</keyword>
<dbReference type="InterPro" id="IPR016155">
    <property type="entry name" value="Mopterin_synth/thiamin_S_b"/>
</dbReference>
<dbReference type="PANTHER" id="PTHR33359:SF1">
    <property type="entry name" value="MOLYBDOPTERIN SYNTHASE SULFUR CARRIER SUBUNIT"/>
    <property type="match status" value="1"/>
</dbReference>
<dbReference type="GO" id="GO:1990133">
    <property type="term" value="C:molybdopterin adenylyltransferase complex"/>
    <property type="evidence" value="ECO:0007669"/>
    <property type="project" value="TreeGrafter"/>
</dbReference>
<dbReference type="Gene3D" id="3.10.20.30">
    <property type="match status" value="1"/>
</dbReference>
<dbReference type="GO" id="GO:0006777">
    <property type="term" value="P:Mo-molybdopterin cofactor biosynthetic process"/>
    <property type="evidence" value="ECO:0007669"/>
    <property type="project" value="InterPro"/>
</dbReference>
<organism evidence="4 5">
    <name type="scientific">Lactiplantibacillus pentosus DSM 20314</name>
    <dbReference type="NCBI Taxonomy" id="1423791"/>
    <lineage>
        <taxon>Bacteria</taxon>
        <taxon>Bacillati</taxon>
        <taxon>Bacillota</taxon>
        <taxon>Bacilli</taxon>
        <taxon>Lactobacillales</taxon>
        <taxon>Lactobacillaceae</taxon>
        <taxon>Lactiplantibacillus</taxon>
    </lineage>
</organism>
<comment type="similarity">
    <text evidence="2">Belongs to the MoaD family.</text>
</comment>
<evidence type="ECO:0000256" key="2">
    <source>
        <dbReference type="ARBA" id="ARBA00024200"/>
    </source>
</evidence>
<accession>A0A837REA4</accession>
<dbReference type="InterPro" id="IPR003749">
    <property type="entry name" value="ThiS/MoaD-like"/>
</dbReference>
<evidence type="ECO:0000256" key="1">
    <source>
        <dbReference type="ARBA" id="ARBA00022741"/>
    </source>
</evidence>
<proteinExistence type="inferred from homology"/>
<evidence type="ECO:0000313" key="4">
    <source>
        <dbReference type="EMBL" id="KRK26382.1"/>
    </source>
</evidence>
<dbReference type="PANTHER" id="PTHR33359">
    <property type="entry name" value="MOLYBDOPTERIN SYNTHASE SULFUR CARRIER SUBUNIT"/>
    <property type="match status" value="1"/>
</dbReference>
<dbReference type="GO" id="GO:0000166">
    <property type="term" value="F:nucleotide binding"/>
    <property type="evidence" value="ECO:0007669"/>
    <property type="project" value="UniProtKB-KW"/>
</dbReference>